<evidence type="ECO:0000259" key="7">
    <source>
        <dbReference type="Pfam" id="PF00136"/>
    </source>
</evidence>
<dbReference type="PANTHER" id="PTHR10322:SF23">
    <property type="entry name" value="DNA POLYMERASE DELTA CATALYTIC SUBUNIT"/>
    <property type="match status" value="1"/>
</dbReference>
<organism evidence="8 9">
    <name type="scientific">Haloferax gibbonsii (strain ATCC 33959 / DSM 4427 / JCM 8863 / NBRC 102184 / NCIMB 2188 / Ma 2.38)</name>
    <dbReference type="NCBI Taxonomy" id="1227459"/>
    <lineage>
        <taxon>Archaea</taxon>
        <taxon>Methanobacteriati</taxon>
        <taxon>Methanobacteriota</taxon>
        <taxon>Stenosarchaea group</taxon>
        <taxon>Halobacteria</taxon>
        <taxon>Halobacteriales</taxon>
        <taxon>Haloferacaceae</taxon>
        <taxon>Haloferax</taxon>
    </lineage>
</organism>
<dbReference type="AlphaFoldDB" id="M0HIF5"/>
<keyword evidence="9" id="KW-1185">Reference proteome</keyword>
<evidence type="ECO:0000313" key="8">
    <source>
        <dbReference type="EMBL" id="ELZ83563.1"/>
    </source>
</evidence>
<dbReference type="EMBL" id="AOLJ01000011">
    <property type="protein sequence ID" value="ELZ83563.1"/>
    <property type="molecule type" value="Genomic_DNA"/>
</dbReference>
<gene>
    <name evidence="8" type="ORF">C454_04597</name>
</gene>
<keyword evidence="4" id="KW-0239">DNA-directed DNA polymerase</keyword>
<dbReference type="Gene3D" id="3.90.1600.10">
    <property type="entry name" value="Palm domain of DNA polymerase"/>
    <property type="match status" value="1"/>
</dbReference>
<dbReference type="Gene3D" id="1.10.287.690">
    <property type="entry name" value="Helix hairpin bin"/>
    <property type="match status" value="1"/>
</dbReference>
<dbReference type="InterPro" id="IPR042087">
    <property type="entry name" value="DNA_pol_B_thumb"/>
</dbReference>
<dbReference type="InterPro" id="IPR050240">
    <property type="entry name" value="DNA_pol_type-B"/>
</dbReference>
<keyword evidence="5" id="KW-0238">DNA-binding</keyword>
<dbReference type="GO" id="GO:0000166">
    <property type="term" value="F:nucleotide binding"/>
    <property type="evidence" value="ECO:0007669"/>
    <property type="project" value="InterPro"/>
</dbReference>
<dbReference type="NCBIfam" id="NF004418">
    <property type="entry name" value="PRK05761.1-4"/>
    <property type="match status" value="1"/>
</dbReference>
<evidence type="ECO:0000256" key="4">
    <source>
        <dbReference type="ARBA" id="ARBA00022932"/>
    </source>
</evidence>
<dbReference type="SUPFAM" id="SSF56672">
    <property type="entry name" value="DNA/RNA polymerases"/>
    <property type="match status" value="1"/>
</dbReference>
<dbReference type="EC" id="2.7.7.7" evidence="1"/>
<dbReference type="PANTHER" id="PTHR10322">
    <property type="entry name" value="DNA POLYMERASE CATALYTIC SUBUNIT"/>
    <property type="match status" value="1"/>
</dbReference>
<dbReference type="Pfam" id="PF00136">
    <property type="entry name" value="DNA_pol_B"/>
    <property type="match status" value="1"/>
</dbReference>
<keyword evidence="3 8" id="KW-0548">Nucleotidyltransferase</keyword>
<evidence type="ECO:0000256" key="5">
    <source>
        <dbReference type="ARBA" id="ARBA00023125"/>
    </source>
</evidence>
<dbReference type="GO" id="GO:0003887">
    <property type="term" value="F:DNA-directed DNA polymerase activity"/>
    <property type="evidence" value="ECO:0007669"/>
    <property type="project" value="UniProtKB-KW"/>
</dbReference>
<comment type="catalytic activity">
    <reaction evidence="6">
        <text>DNA(n) + a 2'-deoxyribonucleoside 5'-triphosphate = DNA(n+1) + diphosphate</text>
        <dbReference type="Rhea" id="RHEA:22508"/>
        <dbReference type="Rhea" id="RHEA-COMP:17339"/>
        <dbReference type="Rhea" id="RHEA-COMP:17340"/>
        <dbReference type="ChEBI" id="CHEBI:33019"/>
        <dbReference type="ChEBI" id="CHEBI:61560"/>
        <dbReference type="ChEBI" id="CHEBI:173112"/>
        <dbReference type="EC" id="2.7.7.7"/>
    </reaction>
</comment>
<reference evidence="8 9" key="1">
    <citation type="journal article" date="2014" name="PLoS Genet.">
        <title>Phylogenetically driven sequencing of extremely halophilic archaea reveals strategies for static and dynamic osmo-response.</title>
        <authorList>
            <person name="Becker E.A."/>
            <person name="Seitzer P.M."/>
            <person name="Tritt A."/>
            <person name="Larsen D."/>
            <person name="Krusor M."/>
            <person name="Yao A.I."/>
            <person name="Wu D."/>
            <person name="Madern D."/>
            <person name="Eisen J.A."/>
            <person name="Darling A.E."/>
            <person name="Facciotti M.T."/>
        </authorList>
    </citation>
    <scope>NUCLEOTIDE SEQUENCE [LARGE SCALE GENOMIC DNA]</scope>
    <source>
        <strain evidence="9">ATCC 33959 / DSM 4427 / JCM 8863 / NBRC 102184 / NCIMB 2188 / Ma 2.38</strain>
    </source>
</reference>
<dbReference type="InterPro" id="IPR023211">
    <property type="entry name" value="DNA_pol_palm_dom_sf"/>
</dbReference>
<feature type="domain" description="DNA-directed DNA polymerase family B multifunctional" evidence="7">
    <location>
        <begin position="320"/>
        <end position="656"/>
    </location>
</feature>
<comment type="caution">
    <text evidence="8">The sequence shown here is derived from an EMBL/GenBank/DDBJ whole genome shotgun (WGS) entry which is preliminary data.</text>
</comment>
<dbReference type="GO" id="GO:0003677">
    <property type="term" value="F:DNA binding"/>
    <property type="evidence" value="ECO:0007669"/>
    <property type="project" value="UniProtKB-KW"/>
</dbReference>
<dbReference type="Gene3D" id="1.10.132.60">
    <property type="entry name" value="DNA polymerase family B, C-terminal domain"/>
    <property type="match status" value="1"/>
</dbReference>
<evidence type="ECO:0000256" key="3">
    <source>
        <dbReference type="ARBA" id="ARBA00022695"/>
    </source>
</evidence>
<dbReference type="Proteomes" id="UP000011571">
    <property type="component" value="Unassembled WGS sequence"/>
</dbReference>
<dbReference type="PATRIC" id="fig|1227459.3.peg.871"/>
<proteinExistence type="predicted"/>
<name>M0HIF5_HALGM</name>
<sequence length="709" mass="78454">MTMWYTFDFIDGDVYRWTPAGDTGTATYDIDSTYRPRFYVRGARETRAAYERALEPHPSVATVKTVERRPGFGESPEPVTMIEATTVDAVPTLARQTNQVALPDELRCYNVDFSPEFRYCLETNTDPTPTTRLTTVELSLPRARTADGKLSTVTIDGETVRGSQATVVDAVATRVAECDPDVLFVNAASVIPRLFAAARDEGHTLELGRGPHAATYQTLAGESTYHSYGQVGHSPARYNVPGRVVINRSASFFLRETNLAGCLDLVERSRKPLQEQAWASIGNVLTAIQIRAAQRRDVLVQWRAWRPESWKTMGSLYTADRGGFTFTPDVGVHTDVHEVDFSSLYPNIIITRNISPETVRCDCCSTADVPELGYSICDRGGYLPDVLDPLVSDRDAIKDQLEETTDPTERARLEGESAALKWILVSCFGYQGFSNAKFGRIECHEAINAFARSILLDAKDQLEAAGWDVVHGLVDSLWVTPASDRNQRPLTEVCRTVTDDVGIRLEYEGAFDWVAFVPKRDSTEGALTKYFGKYAEPTAAGSAYKYRGIECRQRSTPSFVGSVQKALIRTFDQYREPGSVIDKLAGHIDALHAGRVDPSDLVITTRTSKSLTEYTQATQTVAALQRADGLYDDDQPAGSTVEYVVVDDDKQGHERVALREEVPSTYDAEFYATALIRAATSVLAPCGWTQARIERALAETTETSLARWA</sequence>
<evidence type="ECO:0000256" key="1">
    <source>
        <dbReference type="ARBA" id="ARBA00012417"/>
    </source>
</evidence>
<dbReference type="InterPro" id="IPR006134">
    <property type="entry name" value="DNA-dir_DNA_pol_B_multi_dom"/>
</dbReference>
<dbReference type="InterPro" id="IPR043502">
    <property type="entry name" value="DNA/RNA_pol_sf"/>
</dbReference>
<keyword evidence="2 8" id="KW-0808">Transferase</keyword>
<dbReference type="GO" id="GO:0006261">
    <property type="term" value="P:DNA-templated DNA replication"/>
    <property type="evidence" value="ECO:0007669"/>
    <property type="project" value="TreeGrafter"/>
</dbReference>
<protein>
    <recommendedName>
        <fullName evidence="1">DNA-directed DNA polymerase</fullName>
        <ecNumber evidence="1">2.7.7.7</ecNumber>
    </recommendedName>
</protein>
<evidence type="ECO:0000256" key="2">
    <source>
        <dbReference type="ARBA" id="ARBA00022679"/>
    </source>
</evidence>
<evidence type="ECO:0000256" key="6">
    <source>
        <dbReference type="ARBA" id="ARBA00049244"/>
    </source>
</evidence>
<accession>M0HIF5</accession>
<evidence type="ECO:0000313" key="9">
    <source>
        <dbReference type="Proteomes" id="UP000011571"/>
    </source>
</evidence>